<dbReference type="Proteomes" id="UP000002432">
    <property type="component" value="Chromosome"/>
</dbReference>
<dbReference type="InterPro" id="IPR005598">
    <property type="entry name" value="ATP_synth_I"/>
</dbReference>
<accession>Q1IS50</accession>
<evidence type="ECO:0000256" key="6">
    <source>
        <dbReference type="SAM" id="Phobius"/>
    </source>
</evidence>
<proteinExistence type="predicted"/>
<sequence length="139" mass="14980">MTSQEQAAEAFYSGALTRIKRLIPIFAVAVLPFLLWRWHWQVGAGFALGAVLSAYNFWSLSRSVDALADRITNAGSKESGARIVGLMLLRYGVLGAAAYVILRSSVAALYGLLGGLVLPVAAMAVEAMYELYVALRRGL</sequence>
<dbReference type="HOGENOM" id="CLU_1842502_0_0_0"/>
<evidence type="ECO:0000256" key="3">
    <source>
        <dbReference type="ARBA" id="ARBA00022692"/>
    </source>
</evidence>
<evidence type="ECO:0000256" key="1">
    <source>
        <dbReference type="ARBA" id="ARBA00004651"/>
    </source>
</evidence>
<protein>
    <recommendedName>
        <fullName evidence="9">ATP synthase protein I</fullName>
    </recommendedName>
</protein>
<dbReference type="EnsemblBacteria" id="ABF40300">
    <property type="protein sequence ID" value="ABF40300"/>
    <property type="gene ID" value="Acid345_1298"/>
</dbReference>
<dbReference type="OrthoDB" id="122284at2"/>
<keyword evidence="2" id="KW-1003">Cell membrane</keyword>
<name>Q1IS50_KORVE</name>
<dbReference type="GO" id="GO:0005886">
    <property type="term" value="C:plasma membrane"/>
    <property type="evidence" value="ECO:0007669"/>
    <property type="project" value="UniProtKB-SubCell"/>
</dbReference>
<keyword evidence="4 6" id="KW-1133">Transmembrane helix</keyword>
<reference evidence="7 8" key="1">
    <citation type="journal article" date="2009" name="Appl. Environ. Microbiol.">
        <title>Three genomes from the phylum Acidobacteria provide insight into the lifestyles of these microorganisms in soils.</title>
        <authorList>
            <person name="Ward N.L."/>
            <person name="Challacombe J.F."/>
            <person name="Janssen P.H."/>
            <person name="Henrissat B."/>
            <person name="Coutinho P.M."/>
            <person name="Wu M."/>
            <person name="Xie G."/>
            <person name="Haft D.H."/>
            <person name="Sait M."/>
            <person name="Badger J."/>
            <person name="Barabote R.D."/>
            <person name="Bradley B."/>
            <person name="Brettin T.S."/>
            <person name="Brinkac L.M."/>
            <person name="Bruce D."/>
            <person name="Creasy T."/>
            <person name="Daugherty S.C."/>
            <person name="Davidsen T.M."/>
            <person name="DeBoy R.T."/>
            <person name="Detter J.C."/>
            <person name="Dodson R.J."/>
            <person name="Durkin A.S."/>
            <person name="Ganapathy A."/>
            <person name="Gwinn-Giglio M."/>
            <person name="Han C.S."/>
            <person name="Khouri H."/>
            <person name="Kiss H."/>
            <person name="Kothari S.P."/>
            <person name="Madupu R."/>
            <person name="Nelson K.E."/>
            <person name="Nelson W.C."/>
            <person name="Paulsen I."/>
            <person name="Penn K."/>
            <person name="Ren Q."/>
            <person name="Rosovitz M.J."/>
            <person name="Selengut J.D."/>
            <person name="Shrivastava S."/>
            <person name="Sullivan S.A."/>
            <person name="Tapia R."/>
            <person name="Thompson L.S."/>
            <person name="Watkins K.L."/>
            <person name="Yang Q."/>
            <person name="Yu C."/>
            <person name="Zafar N."/>
            <person name="Zhou L."/>
            <person name="Kuske C.R."/>
        </authorList>
    </citation>
    <scope>NUCLEOTIDE SEQUENCE [LARGE SCALE GENOMIC DNA]</scope>
    <source>
        <strain evidence="7 8">Ellin345</strain>
    </source>
</reference>
<organism evidence="7 8">
    <name type="scientific">Koribacter versatilis (strain Ellin345)</name>
    <dbReference type="NCBI Taxonomy" id="204669"/>
    <lineage>
        <taxon>Bacteria</taxon>
        <taxon>Pseudomonadati</taxon>
        <taxon>Acidobacteriota</taxon>
        <taxon>Terriglobia</taxon>
        <taxon>Terriglobales</taxon>
        <taxon>Candidatus Korobacteraceae</taxon>
        <taxon>Candidatus Korobacter</taxon>
    </lineage>
</organism>
<evidence type="ECO:0000256" key="5">
    <source>
        <dbReference type="ARBA" id="ARBA00023136"/>
    </source>
</evidence>
<evidence type="ECO:0000256" key="2">
    <source>
        <dbReference type="ARBA" id="ARBA00022475"/>
    </source>
</evidence>
<evidence type="ECO:0000256" key="4">
    <source>
        <dbReference type="ARBA" id="ARBA00022989"/>
    </source>
</evidence>
<feature type="transmembrane region" description="Helical" evidence="6">
    <location>
        <begin position="108"/>
        <end position="129"/>
    </location>
</feature>
<dbReference type="AlphaFoldDB" id="Q1IS50"/>
<feature type="transmembrane region" description="Helical" evidence="6">
    <location>
        <begin position="44"/>
        <end position="60"/>
    </location>
</feature>
<dbReference type="STRING" id="204669.Acid345_1298"/>
<keyword evidence="5 6" id="KW-0472">Membrane</keyword>
<comment type="subcellular location">
    <subcellularLocation>
        <location evidence="1">Cell membrane</location>
        <topology evidence="1">Multi-pass membrane protein</topology>
    </subcellularLocation>
</comment>
<keyword evidence="8" id="KW-1185">Reference proteome</keyword>
<gene>
    <name evidence="7" type="ordered locus">Acid345_1298</name>
</gene>
<feature type="transmembrane region" description="Helical" evidence="6">
    <location>
        <begin position="21"/>
        <end position="38"/>
    </location>
</feature>
<dbReference type="Pfam" id="PF03899">
    <property type="entry name" value="ATP-synt_I"/>
    <property type="match status" value="1"/>
</dbReference>
<evidence type="ECO:0000313" key="7">
    <source>
        <dbReference type="EMBL" id="ABF40300.1"/>
    </source>
</evidence>
<dbReference type="KEGG" id="aba:Acid345_1298"/>
<feature type="transmembrane region" description="Helical" evidence="6">
    <location>
        <begin position="81"/>
        <end position="102"/>
    </location>
</feature>
<keyword evidence="3 6" id="KW-0812">Transmembrane</keyword>
<dbReference type="TCDB" id="1.A.77.3.36">
    <property type="family name" value="the mg(2+)/ca(2+) uniporter (mcu) family"/>
</dbReference>
<evidence type="ECO:0008006" key="9">
    <source>
        <dbReference type="Google" id="ProtNLM"/>
    </source>
</evidence>
<dbReference type="RefSeq" id="WP_011522102.1">
    <property type="nucleotide sequence ID" value="NC_008009.1"/>
</dbReference>
<dbReference type="EMBL" id="CP000360">
    <property type="protein sequence ID" value="ABF40300.1"/>
    <property type="molecule type" value="Genomic_DNA"/>
</dbReference>
<evidence type="ECO:0000313" key="8">
    <source>
        <dbReference type="Proteomes" id="UP000002432"/>
    </source>
</evidence>